<feature type="region of interest" description="Disordered" evidence="1">
    <location>
        <begin position="25"/>
        <end position="63"/>
    </location>
</feature>
<dbReference type="AlphaFoldDB" id="A0A502HG14"/>
<evidence type="ECO:0000313" key="3">
    <source>
        <dbReference type="Proteomes" id="UP000317933"/>
    </source>
</evidence>
<dbReference type="EMBL" id="RCZE01000015">
    <property type="protein sequence ID" value="TPG73601.1"/>
    <property type="molecule type" value="Genomic_DNA"/>
</dbReference>
<evidence type="ECO:0000256" key="1">
    <source>
        <dbReference type="SAM" id="MobiDB-lite"/>
    </source>
</evidence>
<gene>
    <name evidence="2" type="ORF">EAH78_26920</name>
</gene>
<name>A0A502HG14_9PSED</name>
<comment type="caution">
    <text evidence="2">The sequence shown here is derived from an EMBL/GenBank/DDBJ whole genome shotgun (WGS) entry which is preliminary data.</text>
</comment>
<evidence type="ECO:0000313" key="2">
    <source>
        <dbReference type="EMBL" id="TPG73601.1"/>
    </source>
</evidence>
<organism evidence="2 3">
    <name type="scientific">Pseudomonas arsenicoxydans</name>
    <dbReference type="NCBI Taxonomy" id="702115"/>
    <lineage>
        <taxon>Bacteria</taxon>
        <taxon>Pseudomonadati</taxon>
        <taxon>Pseudomonadota</taxon>
        <taxon>Gammaproteobacteria</taxon>
        <taxon>Pseudomonadales</taxon>
        <taxon>Pseudomonadaceae</taxon>
        <taxon>Pseudomonas</taxon>
    </lineage>
</organism>
<dbReference type="Proteomes" id="UP000317933">
    <property type="component" value="Unassembled WGS sequence"/>
</dbReference>
<proteinExistence type="predicted"/>
<reference evidence="2 3" key="1">
    <citation type="journal article" date="2019" name="Environ. Microbiol.">
        <title>Species interactions and distinct microbial communities in high Arctic permafrost affected cryosols are associated with the CH4 and CO2 gas fluxes.</title>
        <authorList>
            <person name="Altshuler I."/>
            <person name="Hamel J."/>
            <person name="Turney S."/>
            <person name="Magnuson E."/>
            <person name="Levesque R."/>
            <person name="Greer C."/>
            <person name="Whyte L.G."/>
        </authorList>
    </citation>
    <scope>NUCLEOTIDE SEQUENCE [LARGE SCALE GENOMIC DNA]</scope>
    <source>
        <strain evidence="2 3">E3</strain>
    </source>
</reference>
<accession>A0A502HG14</accession>
<sequence length="63" mass="6729">MCMRSPVGAGLLAKAVGQSTSLLDVKPSSRASPLPQWERSAVNQATKSPSVRRCRPAPGLRIR</sequence>
<protein>
    <submittedName>
        <fullName evidence="2">Uncharacterized protein</fullName>
    </submittedName>
</protein>